<feature type="transmembrane region" description="Helical" evidence="7">
    <location>
        <begin position="426"/>
        <end position="444"/>
    </location>
</feature>
<evidence type="ECO:0000256" key="5">
    <source>
        <dbReference type="ARBA" id="ARBA00023136"/>
    </source>
</evidence>
<keyword evidence="4 7" id="KW-1133">Transmembrane helix</keyword>
<reference evidence="10 11" key="1">
    <citation type="submission" date="2020-09" db="EMBL/GenBank/DDBJ databases">
        <title>Genomic characterization of a novel Parvarchaeota family in acid mine drainage sediments.</title>
        <authorList>
            <person name="Luo Z.-H."/>
        </authorList>
    </citation>
    <scope>NUCLEOTIDE SEQUENCE [LARGE SCALE GENOMIC DNA]</scope>
    <source>
        <strain evidence="9">MAS1_bins.189</strain>
        <strain evidence="8">TL1-5_bins.178</strain>
    </source>
</reference>
<feature type="transmembrane region" description="Helical" evidence="7">
    <location>
        <begin position="137"/>
        <end position="157"/>
    </location>
</feature>
<feature type="transmembrane region" description="Helical" evidence="7">
    <location>
        <begin position="402"/>
        <end position="420"/>
    </location>
</feature>
<keyword evidence="2" id="KW-1003">Cell membrane</keyword>
<dbReference type="Proteomes" id="UP000718571">
    <property type="component" value="Unassembled WGS sequence"/>
</dbReference>
<feature type="transmembrane region" description="Helical" evidence="7">
    <location>
        <begin position="169"/>
        <end position="190"/>
    </location>
</feature>
<dbReference type="AlphaFoldDB" id="A0A8T3UYJ5"/>
<feature type="transmembrane region" description="Helical" evidence="7">
    <location>
        <begin position="34"/>
        <end position="57"/>
    </location>
</feature>
<comment type="subcellular location">
    <subcellularLocation>
        <location evidence="1">Cell membrane</location>
        <topology evidence="1">Multi-pass membrane protein</topology>
    </subcellularLocation>
</comment>
<keyword evidence="3 7" id="KW-0812">Transmembrane</keyword>
<keyword evidence="5 7" id="KW-0472">Membrane</keyword>
<dbReference type="PANTHER" id="PTHR42770">
    <property type="entry name" value="AMINO ACID TRANSPORTER-RELATED"/>
    <property type="match status" value="1"/>
</dbReference>
<dbReference type="GO" id="GO:0022857">
    <property type="term" value="F:transmembrane transporter activity"/>
    <property type="evidence" value="ECO:0007669"/>
    <property type="project" value="InterPro"/>
</dbReference>
<comment type="caution">
    <text evidence="8">The sequence shown here is derived from an EMBL/GenBank/DDBJ whole genome shotgun (WGS) entry which is preliminary data.</text>
</comment>
<dbReference type="Gene3D" id="1.20.1740.10">
    <property type="entry name" value="Amino acid/polyamine transporter I"/>
    <property type="match status" value="1"/>
</dbReference>
<evidence type="ECO:0000313" key="11">
    <source>
        <dbReference type="Proteomes" id="UP000763484"/>
    </source>
</evidence>
<feature type="transmembrane region" description="Helical" evidence="7">
    <location>
        <begin position="296"/>
        <end position="317"/>
    </location>
</feature>
<dbReference type="InterPro" id="IPR050367">
    <property type="entry name" value="APC_superfamily"/>
</dbReference>
<dbReference type="EMBL" id="JADFAQ010000012">
    <property type="protein sequence ID" value="MBE5727875.1"/>
    <property type="molecule type" value="Genomic_DNA"/>
</dbReference>
<evidence type="ECO:0000256" key="6">
    <source>
        <dbReference type="SAM" id="MobiDB-lite"/>
    </source>
</evidence>
<evidence type="ECO:0000256" key="3">
    <source>
        <dbReference type="ARBA" id="ARBA00022692"/>
    </source>
</evidence>
<feature type="transmembrane region" description="Helical" evidence="7">
    <location>
        <begin position="345"/>
        <end position="362"/>
    </location>
</feature>
<feature type="transmembrane region" description="Helical" evidence="7">
    <location>
        <begin position="243"/>
        <end position="266"/>
    </location>
</feature>
<sequence>MQKGRRGKRSTVRSRAARRSVRTPKAYEHSVPELYLHGLAAMIGLGILVLPVIAFLLYSSLSIYLVVAAGFIALMLGVLIYDISLSHNKDPYTFLKHTVGREYSFIFGFLFLISLLITTIAAGIASIDILASMGVNLVLSTIIVDIIFIIMWITLYYKKERRALNFIGILKILFLILLVAVAVAAVSATGVKASTVNSIPSYLSAGSISTIVLLLVLFVWMYGGFESIATVYKGEDKSKVARALIYSIASLILVFGLIQVLVYLLGPFIPVIGTIPNIASLLTSNISSILFTSTGVGYYIITGLAFIVILTIAFAVMNAGNKVLHDMSLDGIVPSYVAKSENYKLILTAALPMILITVLAVSSLTSPLLYIGVIALSAISLIAAFFFLSLGYASHYSRSKDYMRVIYGIIMAAILLFFIIFVPPAVLIGLFVILAVALIGYLLIR</sequence>
<dbReference type="GO" id="GO:0005886">
    <property type="term" value="C:plasma membrane"/>
    <property type="evidence" value="ECO:0007669"/>
    <property type="project" value="UniProtKB-SubCell"/>
</dbReference>
<feature type="transmembrane region" description="Helical" evidence="7">
    <location>
        <begin position="63"/>
        <end position="84"/>
    </location>
</feature>
<feature type="region of interest" description="Disordered" evidence="6">
    <location>
        <begin position="1"/>
        <end position="24"/>
    </location>
</feature>
<evidence type="ECO:0000313" key="9">
    <source>
        <dbReference type="EMBL" id="MBE5728530.1"/>
    </source>
</evidence>
<protein>
    <submittedName>
        <fullName evidence="8">Amino acid permease</fullName>
    </submittedName>
</protein>
<feature type="compositionally biased region" description="Basic residues" evidence="6">
    <location>
        <begin position="1"/>
        <end position="22"/>
    </location>
</feature>
<feature type="transmembrane region" description="Helical" evidence="7">
    <location>
        <begin position="202"/>
        <end position="222"/>
    </location>
</feature>
<feature type="transmembrane region" description="Helical" evidence="7">
    <location>
        <begin position="368"/>
        <end position="390"/>
    </location>
</feature>
<evidence type="ECO:0000256" key="1">
    <source>
        <dbReference type="ARBA" id="ARBA00004651"/>
    </source>
</evidence>
<accession>A0A8T3UYJ5</accession>
<dbReference type="PIRSF" id="PIRSF006060">
    <property type="entry name" value="AA_transporter"/>
    <property type="match status" value="1"/>
</dbReference>
<gene>
    <name evidence="8" type="ORF">IHE50_00440</name>
    <name evidence="9" type="ORF">IHE51_01590</name>
</gene>
<evidence type="ECO:0000313" key="8">
    <source>
        <dbReference type="EMBL" id="MBE5727875.1"/>
    </source>
</evidence>
<dbReference type="Pfam" id="PF13520">
    <property type="entry name" value="AA_permease_2"/>
    <property type="match status" value="1"/>
</dbReference>
<dbReference type="PANTHER" id="PTHR42770:SF7">
    <property type="entry name" value="MEMBRANE PROTEIN"/>
    <property type="match status" value="1"/>
</dbReference>
<evidence type="ECO:0000256" key="2">
    <source>
        <dbReference type="ARBA" id="ARBA00022475"/>
    </source>
</evidence>
<evidence type="ECO:0000313" key="10">
    <source>
        <dbReference type="Proteomes" id="UP000718571"/>
    </source>
</evidence>
<evidence type="ECO:0000256" key="7">
    <source>
        <dbReference type="SAM" id="Phobius"/>
    </source>
</evidence>
<dbReference type="Proteomes" id="UP000763484">
    <property type="component" value="Unassembled WGS sequence"/>
</dbReference>
<organism evidence="8 11">
    <name type="scientific">Candidatus Acidifodinimicrobium mancum</name>
    <dbReference type="NCBI Taxonomy" id="2898728"/>
    <lineage>
        <taxon>Archaea</taxon>
        <taxon>Candidatus Parvarchaeota</taxon>
        <taxon>Candidatus Acidifodinimicrobiaceae</taxon>
        <taxon>Candidatus Acidifodinimicrobium</taxon>
    </lineage>
</organism>
<evidence type="ECO:0000256" key="4">
    <source>
        <dbReference type="ARBA" id="ARBA00022989"/>
    </source>
</evidence>
<dbReference type="EMBL" id="JADFAR010000020">
    <property type="protein sequence ID" value="MBE5728530.1"/>
    <property type="molecule type" value="Genomic_DNA"/>
</dbReference>
<proteinExistence type="predicted"/>
<name>A0A8T3UYJ5_9ARCH</name>
<feature type="transmembrane region" description="Helical" evidence="7">
    <location>
        <begin position="105"/>
        <end position="131"/>
    </location>
</feature>
<dbReference type="InterPro" id="IPR002293">
    <property type="entry name" value="AA/rel_permease1"/>
</dbReference>